<sequence>MFVIFLTDRRETVEFKDYPGGDSIKFMMNFKKIFPSTMDLLLPILPESDEQVEDITWESTHKDYQMFQRLIQEWATVEFRLTALTKLKDRDFANQLVKKAQQARKNFQQQQNRLNQLYDDFVFLLAMHSYLDTELVEIGANFYLPTLRNDWKNDVPKAVLMLSF</sequence>
<protein>
    <submittedName>
        <fullName evidence="2">Uncharacterized protein</fullName>
    </submittedName>
</protein>
<gene>
    <name evidence="2" type="ORF">MKI79_06415</name>
</gene>
<dbReference type="Proteomes" id="UP001139701">
    <property type="component" value="Unassembled WGS sequence"/>
</dbReference>
<evidence type="ECO:0000313" key="2">
    <source>
        <dbReference type="EMBL" id="MCJ8146535.1"/>
    </source>
</evidence>
<keyword evidence="3" id="KW-1185">Reference proteome</keyword>
<evidence type="ECO:0000256" key="1">
    <source>
        <dbReference type="SAM" id="Coils"/>
    </source>
</evidence>
<accession>A0A9X1WX30</accession>
<dbReference type="AlphaFoldDB" id="A0A9X1WX30"/>
<name>A0A9X1WX30_9GAMM</name>
<comment type="caution">
    <text evidence="2">The sequence shown here is derived from an EMBL/GenBank/DDBJ whole genome shotgun (WGS) entry which is preliminary data.</text>
</comment>
<organism evidence="2 3">
    <name type="scientific">Acinetobacter sedimenti</name>
    <dbReference type="NCBI Taxonomy" id="2919922"/>
    <lineage>
        <taxon>Bacteria</taxon>
        <taxon>Pseudomonadati</taxon>
        <taxon>Pseudomonadota</taxon>
        <taxon>Gammaproteobacteria</taxon>
        <taxon>Moraxellales</taxon>
        <taxon>Moraxellaceae</taxon>
        <taxon>Acinetobacter</taxon>
    </lineage>
</organism>
<feature type="coiled-coil region" evidence="1">
    <location>
        <begin position="90"/>
        <end position="120"/>
    </location>
</feature>
<reference evidence="2" key="1">
    <citation type="submission" date="2022-02" db="EMBL/GenBank/DDBJ databases">
        <title>Acinetobacter A3.8 sp. nov., isolated from Sediment (Zhairuo Island).</title>
        <authorList>
            <person name="Zheng K."/>
        </authorList>
    </citation>
    <scope>NUCLEOTIDE SEQUENCE</scope>
    <source>
        <strain evidence="2">A3.8</strain>
    </source>
</reference>
<proteinExistence type="predicted"/>
<keyword evidence="1" id="KW-0175">Coiled coil</keyword>
<dbReference type="EMBL" id="JAKUML010000008">
    <property type="protein sequence ID" value="MCJ8146535.1"/>
    <property type="molecule type" value="Genomic_DNA"/>
</dbReference>
<evidence type="ECO:0000313" key="3">
    <source>
        <dbReference type="Proteomes" id="UP001139701"/>
    </source>
</evidence>
<dbReference type="RefSeq" id="WP_241571218.1">
    <property type="nucleotide sequence ID" value="NZ_JAKUML010000008.1"/>
</dbReference>